<proteinExistence type="inferred from homology"/>
<evidence type="ECO:0000256" key="3">
    <source>
        <dbReference type="ARBA" id="ARBA00007164"/>
    </source>
</evidence>
<comment type="similarity">
    <text evidence="3 15">Belongs to the peptidase S11 family.</text>
</comment>
<dbReference type="EC" id="3.4.16.4" evidence="4"/>
<evidence type="ECO:0000256" key="9">
    <source>
        <dbReference type="ARBA" id="ARBA00022960"/>
    </source>
</evidence>
<evidence type="ECO:0000313" key="17">
    <source>
        <dbReference type="EMBL" id="OGL38314.1"/>
    </source>
</evidence>
<evidence type="ECO:0000256" key="11">
    <source>
        <dbReference type="ARBA" id="ARBA00023316"/>
    </source>
</evidence>
<keyword evidence="5" id="KW-0121">Carboxypeptidase</keyword>
<keyword evidence="9" id="KW-0133">Cell shape</keyword>
<dbReference type="PRINTS" id="PR00725">
    <property type="entry name" value="DADACBPTASE1"/>
</dbReference>
<dbReference type="GO" id="GO:0009252">
    <property type="term" value="P:peptidoglycan biosynthetic process"/>
    <property type="evidence" value="ECO:0007669"/>
    <property type="project" value="UniProtKB-UniPathway"/>
</dbReference>
<dbReference type="PROSITE" id="PS51257">
    <property type="entry name" value="PROKAR_LIPOPROTEIN"/>
    <property type="match status" value="1"/>
</dbReference>
<dbReference type="Gene3D" id="3.40.710.10">
    <property type="entry name" value="DD-peptidase/beta-lactamase superfamily"/>
    <property type="match status" value="1"/>
</dbReference>
<dbReference type="InterPro" id="IPR001967">
    <property type="entry name" value="Peptidase_S11_N"/>
</dbReference>
<reference evidence="17 18" key="1">
    <citation type="journal article" date="2016" name="Nat. Commun.">
        <title>Thousands of microbial genomes shed light on interconnected biogeochemical processes in an aquifer system.</title>
        <authorList>
            <person name="Anantharaman K."/>
            <person name="Brown C.T."/>
            <person name="Hug L.A."/>
            <person name="Sharon I."/>
            <person name="Castelle C.J."/>
            <person name="Probst A.J."/>
            <person name="Thomas B.C."/>
            <person name="Singh A."/>
            <person name="Wilkins M.J."/>
            <person name="Karaoz U."/>
            <person name="Brodie E.L."/>
            <person name="Williams K.H."/>
            <person name="Hubbard S.S."/>
            <person name="Banfield J.F."/>
        </authorList>
    </citation>
    <scope>NUCLEOTIDE SEQUENCE [LARGE SCALE GENOMIC DNA]</scope>
</reference>
<feature type="active site" description="Acyl-ester intermediate" evidence="13">
    <location>
        <position position="79"/>
    </location>
</feature>
<accession>A0A1F7RBI4</accession>
<gene>
    <name evidence="17" type="ORF">A2042_08660</name>
</gene>
<dbReference type="GO" id="GO:0009002">
    <property type="term" value="F:serine-type D-Ala-D-Ala carboxypeptidase activity"/>
    <property type="evidence" value="ECO:0007669"/>
    <property type="project" value="UniProtKB-EC"/>
</dbReference>
<dbReference type="Gene3D" id="2.60.410.10">
    <property type="entry name" value="D-Ala-D-Ala carboxypeptidase, C-terminal domain"/>
    <property type="match status" value="1"/>
</dbReference>
<sequence>MKKYKKLFSFLLVWLFLFSCFNPIFAKYLKKISKPVSSKSSKSPSSIEELPVKSAILVEAENGMVLFEKTPHEKLPPASIVKLMTMLVVMEKLKAGEAKLTDQVKVSRRASHMGGSQVFLQEGEVFFFEDMMKAITIASANDASLAVAEFIDGSEEAFVETINERAKELGMKDSHFVNTHGLPPERGETEQNLTSAYDLSLVARELIKYPAILQWCSIRQEKFRGGKFTLTNTNKLIEKYEGMDGLKTGYTKEAGFCLVATAKRGDRRLISVVLGAESNKKRFAETVRLLDYGFSFFKKIPVFKKGDVAGTIPVENGEVKKVKIEVLQDTFAVVKKRDEKKVEKKLSPLPKLVAPFKKGTKAGIITASLEGKVIAKSDIVAVKDVEKARLILRLLRKLGLSWILYDEE</sequence>
<dbReference type="Pfam" id="PF07943">
    <property type="entry name" value="PBP5_C"/>
    <property type="match status" value="1"/>
</dbReference>
<dbReference type="GO" id="GO:0006508">
    <property type="term" value="P:proteolysis"/>
    <property type="evidence" value="ECO:0007669"/>
    <property type="project" value="UniProtKB-KW"/>
</dbReference>
<dbReference type="InterPro" id="IPR018044">
    <property type="entry name" value="Peptidase_S11"/>
</dbReference>
<dbReference type="SMART" id="SM00936">
    <property type="entry name" value="PBP5_C"/>
    <property type="match status" value="1"/>
</dbReference>
<comment type="function">
    <text evidence="1">Removes C-terminal D-alanyl residues from sugar-peptide cell wall precursors.</text>
</comment>
<feature type="binding site" evidence="14">
    <location>
        <position position="247"/>
    </location>
    <ligand>
        <name>substrate</name>
    </ligand>
</feature>
<dbReference type="Proteomes" id="UP000178526">
    <property type="component" value="Unassembled WGS sequence"/>
</dbReference>
<protein>
    <recommendedName>
        <fullName evidence="4">serine-type D-Ala-D-Ala carboxypeptidase</fullName>
        <ecNumber evidence="4">3.4.16.4</ecNumber>
    </recommendedName>
</protein>
<comment type="caution">
    <text evidence="17">The sequence shown here is derived from an EMBL/GenBank/DDBJ whole genome shotgun (WGS) entry which is preliminary data.</text>
</comment>
<evidence type="ECO:0000256" key="5">
    <source>
        <dbReference type="ARBA" id="ARBA00022645"/>
    </source>
</evidence>
<comment type="pathway">
    <text evidence="2">Cell wall biogenesis; peptidoglycan biosynthesis.</text>
</comment>
<comment type="catalytic activity">
    <reaction evidence="12">
        <text>Preferential cleavage: (Ac)2-L-Lys-D-Ala-|-D-Ala. Also transpeptidation of peptidyl-alanyl moieties that are N-acyl substituents of D-alanine.</text>
        <dbReference type="EC" id="3.4.16.4"/>
    </reaction>
</comment>
<dbReference type="UniPathway" id="UPA00219"/>
<evidence type="ECO:0000256" key="7">
    <source>
        <dbReference type="ARBA" id="ARBA00022729"/>
    </source>
</evidence>
<feature type="active site" evidence="13">
    <location>
        <position position="139"/>
    </location>
</feature>
<dbReference type="EMBL" id="MGDB01000150">
    <property type="protein sequence ID" value="OGL38314.1"/>
    <property type="molecule type" value="Genomic_DNA"/>
</dbReference>
<keyword evidence="10" id="KW-0573">Peptidoglycan synthesis</keyword>
<evidence type="ECO:0000256" key="13">
    <source>
        <dbReference type="PIRSR" id="PIRSR618044-1"/>
    </source>
</evidence>
<feature type="domain" description="Peptidase S11 D-Ala-D-Ala carboxypeptidase A C-terminal" evidence="16">
    <location>
        <begin position="297"/>
        <end position="387"/>
    </location>
</feature>
<dbReference type="AlphaFoldDB" id="A0A1F7RBI4"/>
<evidence type="ECO:0000256" key="1">
    <source>
        <dbReference type="ARBA" id="ARBA00003217"/>
    </source>
</evidence>
<evidence type="ECO:0000256" key="2">
    <source>
        <dbReference type="ARBA" id="ARBA00004752"/>
    </source>
</evidence>
<dbReference type="SUPFAM" id="SSF56601">
    <property type="entry name" value="beta-lactamase/transpeptidase-like"/>
    <property type="match status" value="1"/>
</dbReference>
<keyword evidence="6" id="KW-0645">Protease</keyword>
<evidence type="ECO:0000313" key="18">
    <source>
        <dbReference type="Proteomes" id="UP000178526"/>
    </source>
</evidence>
<evidence type="ECO:0000256" key="14">
    <source>
        <dbReference type="PIRSR" id="PIRSR618044-2"/>
    </source>
</evidence>
<name>A0A1F7RBI4_9BACT</name>
<dbReference type="InterPro" id="IPR012907">
    <property type="entry name" value="Peptidase_S11_C"/>
</dbReference>
<dbReference type="PANTHER" id="PTHR21581">
    <property type="entry name" value="D-ALANYL-D-ALANINE CARBOXYPEPTIDASE"/>
    <property type="match status" value="1"/>
</dbReference>
<evidence type="ECO:0000256" key="10">
    <source>
        <dbReference type="ARBA" id="ARBA00022984"/>
    </source>
</evidence>
<feature type="active site" description="Proton acceptor" evidence="13">
    <location>
        <position position="82"/>
    </location>
</feature>
<keyword evidence="7" id="KW-0732">Signal</keyword>
<dbReference type="Pfam" id="PF00768">
    <property type="entry name" value="Peptidase_S11"/>
    <property type="match status" value="1"/>
</dbReference>
<evidence type="ECO:0000256" key="15">
    <source>
        <dbReference type="RuleBase" id="RU004016"/>
    </source>
</evidence>
<evidence type="ECO:0000256" key="4">
    <source>
        <dbReference type="ARBA" id="ARBA00012448"/>
    </source>
</evidence>
<dbReference type="InterPro" id="IPR015956">
    <property type="entry name" value="Peniciliin-bd_prot_C_sf"/>
</dbReference>
<dbReference type="PANTHER" id="PTHR21581:SF6">
    <property type="entry name" value="TRAFFICKING PROTEIN PARTICLE COMPLEX SUBUNIT 12"/>
    <property type="match status" value="1"/>
</dbReference>
<dbReference type="SUPFAM" id="SSF69189">
    <property type="entry name" value="Penicillin-binding protein associated domain"/>
    <property type="match status" value="1"/>
</dbReference>
<organism evidence="17 18">
    <name type="scientific">Candidatus Schekmanbacteria bacterium GWA2_38_11</name>
    <dbReference type="NCBI Taxonomy" id="1817876"/>
    <lineage>
        <taxon>Bacteria</taxon>
        <taxon>Candidatus Schekmaniibacteriota</taxon>
    </lineage>
</organism>
<evidence type="ECO:0000256" key="12">
    <source>
        <dbReference type="ARBA" id="ARBA00034000"/>
    </source>
</evidence>
<dbReference type="GO" id="GO:0071555">
    <property type="term" value="P:cell wall organization"/>
    <property type="evidence" value="ECO:0007669"/>
    <property type="project" value="UniProtKB-KW"/>
</dbReference>
<evidence type="ECO:0000259" key="16">
    <source>
        <dbReference type="SMART" id="SM00936"/>
    </source>
</evidence>
<dbReference type="GO" id="GO:0008360">
    <property type="term" value="P:regulation of cell shape"/>
    <property type="evidence" value="ECO:0007669"/>
    <property type="project" value="UniProtKB-KW"/>
</dbReference>
<keyword evidence="8" id="KW-0378">Hydrolase</keyword>
<keyword evidence="11" id="KW-0961">Cell wall biogenesis/degradation</keyword>
<evidence type="ECO:0000256" key="8">
    <source>
        <dbReference type="ARBA" id="ARBA00022801"/>
    </source>
</evidence>
<dbReference type="InterPro" id="IPR012338">
    <property type="entry name" value="Beta-lactam/transpept-like"/>
</dbReference>
<evidence type="ECO:0000256" key="6">
    <source>
        <dbReference type="ARBA" id="ARBA00022670"/>
    </source>
</evidence>
<dbReference type="InterPro" id="IPR037167">
    <property type="entry name" value="Peptidase_S11_C_sf"/>
</dbReference>